<dbReference type="NCBIfam" id="TIGR02167">
    <property type="entry name" value="Liste_lipo_26"/>
    <property type="match status" value="4"/>
</dbReference>
<evidence type="ECO:0000313" key="2">
    <source>
        <dbReference type="Proteomes" id="UP000298631"/>
    </source>
</evidence>
<dbReference type="EMBL" id="CP039965">
    <property type="protein sequence ID" value="QCO58035.1"/>
    <property type="molecule type" value="Genomic_DNA"/>
</dbReference>
<dbReference type="InterPro" id="IPR005046">
    <property type="entry name" value="DUF285"/>
</dbReference>
<keyword evidence="2" id="KW-1185">Reference proteome</keyword>
<protein>
    <submittedName>
        <fullName evidence="1">BspA family leucine-rich repeat surface protein</fullName>
    </submittedName>
</protein>
<gene>
    <name evidence="1" type="ORF">EOK75_17180</name>
</gene>
<dbReference type="AlphaFoldDB" id="A0A4P8EMI0"/>
<reference evidence="1 2" key="1">
    <citation type="submission" date="2019-05" db="EMBL/GenBank/DDBJ databases">
        <title>Pseudorhodobacter turbinis sp. nov., isolated from the gut of the Korean turban shell.</title>
        <authorList>
            <person name="Jeong Y.-S."/>
            <person name="Kang W.-R."/>
            <person name="Bae J.-W."/>
        </authorList>
    </citation>
    <scope>NUCLEOTIDE SEQUENCE [LARGE SCALE GENOMIC DNA]</scope>
    <source>
        <strain evidence="1 2">S12M18</strain>
        <plasmid evidence="1 2">unnamed1</plasmid>
    </source>
</reference>
<keyword evidence="1" id="KW-0614">Plasmid</keyword>
<proteinExistence type="predicted"/>
<dbReference type="Pfam" id="PF03382">
    <property type="entry name" value="DUF285"/>
    <property type="match status" value="2"/>
</dbReference>
<organism evidence="1 2">
    <name type="scientific">Pseudorhodobacter turbinis</name>
    <dbReference type="NCBI Taxonomy" id="2500533"/>
    <lineage>
        <taxon>Bacteria</taxon>
        <taxon>Pseudomonadati</taxon>
        <taxon>Pseudomonadota</taxon>
        <taxon>Alphaproteobacteria</taxon>
        <taxon>Rhodobacterales</taxon>
        <taxon>Paracoccaceae</taxon>
        <taxon>Pseudorhodobacter</taxon>
    </lineage>
</organism>
<sequence>MIYMFDGATVFNQDISGWCVSNISTEPTNFSTGSALTSGNLPVWGTCPATVVIGTPTYFPMRNTATNPFYTSWWSDAVTNYGATFVPNDGLYTTSPVTSLALAFWTSTINDPDLALWDTSSVTNMQRMFQGADAFNQDIGGWDTSSVSDMGIMFSGASAFNQDIGGWDTSSVSDMGIMFGNAIAFNQDIGGWDTSSVGNMSMMFWGASAFNQDISGWCVPYIYTEPSWFSVDSALTSGNKPVWGTCPV</sequence>
<evidence type="ECO:0000313" key="1">
    <source>
        <dbReference type="EMBL" id="QCO58035.1"/>
    </source>
</evidence>
<geneLocation type="plasmid" evidence="1 2">
    <name>unnamed1</name>
</geneLocation>
<dbReference type="InterPro" id="IPR011889">
    <property type="entry name" value="Liste_lipo_26"/>
</dbReference>
<dbReference type="Proteomes" id="UP000298631">
    <property type="component" value="Plasmid unnamed1"/>
</dbReference>
<dbReference type="KEGG" id="pseb:EOK75_17180"/>
<name>A0A4P8EMI0_9RHOB</name>
<dbReference type="OrthoDB" id="9813840at2"/>
<accession>A0A4P8EMI0</accession>